<reference evidence="2 3" key="1">
    <citation type="submission" date="2018-02" db="EMBL/GenBank/DDBJ databases">
        <title>The genomes of Aspergillus section Nigri reveals drivers in fungal speciation.</title>
        <authorList>
            <consortium name="DOE Joint Genome Institute"/>
            <person name="Vesth T.C."/>
            <person name="Nybo J."/>
            <person name="Theobald S."/>
            <person name="Brandl J."/>
            <person name="Frisvad J.C."/>
            <person name="Nielsen K.F."/>
            <person name="Lyhne E.K."/>
            <person name="Kogle M.E."/>
            <person name="Kuo A."/>
            <person name="Riley R."/>
            <person name="Clum A."/>
            <person name="Nolan M."/>
            <person name="Lipzen A."/>
            <person name="Salamov A."/>
            <person name="Henrissat B."/>
            <person name="Wiebenga A."/>
            <person name="De vries R.P."/>
            <person name="Grigoriev I.V."/>
            <person name="Mortensen U.H."/>
            <person name="Andersen M.R."/>
            <person name="Baker S.E."/>
        </authorList>
    </citation>
    <scope>NUCLEOTIDE SEQUENCE [LARGE SCALE GENOMIC DNA]</scope>
    <source>
        <strain evidence="2 3">CBS 707.79</strain>
    </source>
</reference>
<evidence type="ECO:0000313" key="3">
    <source>
        <dbReference type="Proteomes" id="UP000247810"/>
    </source>
</evidence>
<dbReference type="Proteomes" id="UP000247810">
    <property type="component" value="Unassembled WGS sequence"/>
</dbReference>
<proteinExistence type="predicted"/>
<dbReference type="OrthoDB" id="18996at2759"/>
<evidence type="ECO:0000259" key="1">
    <source>
        <dbReference type="Pfam" id="PF04248"/>
    </source>
</evidence>
<gene>
    <name evidence="2" type="ORF">BO71DRAFT_402965</name>
</gene>
<evidence type="ECO:0000313" key="2">
    <source>
        <dbReference type="EMBL" id="PYH89555.1"/>
    </source>
</evidence>
<accession>A0A319CW94</accession>
<sequence>MPLARATLDDILLAESPTWETVEGNVYFPPAAIHDKSPFTPTDLSTHCPWKGDASYYSIRIGDKTVPNAAWFYPTPFEAAAKIKDHVAFYTSKVKVTVE</sequence>
<dbReference type="Pfam" id="PF04248">
    <property type="entry name" value="NTP_transf_9"/>
    <property type="match status" value="1"/>
</dbReference>
<organism evidence="2 3">
    <name type="scientific">Aspergillus ellipticus CBS 707.79</name>
    <dbReference type="NCBI Taxonomy" id="1448320"/>
    <lineage>
        <taxon>Eukaryota</taxon>
        <taxon>Fungi</taxon>
        <taxon>Dikarya</taxon>
        <taxon>Ascomycota</taxon>
        <taxon>Pezizomycotina</taxon>
        <taxon>Eurotiomycetes</taxon>
        <taxon>Eurotiomycetidae</taxon>
        <taxon>Eurotiales</taxon>
        <taxon>Aspergillaceae</taxon>
        <taxon>Aspergillus</taxon>
        <taxon>Aspergillus subgen. Circumdati</taxon>
    </lineage>
</organism>
<name>A0A319CW94_9EURO</name>
<dbReference type="InterPro" id="IPR007361">
    <property type="entry name" value="DUF427"/>
</dbReference>
<dbReference type="AlphaFoldDB" id="A0A319CW94"/>
<dbReference type="PANTHER" id="PTHR34310">
    <property type="entry name" value="DUF427 DOMAIN PROTEIN (AFU_ORTHOLOGUE AFUA_3G02220)"/>
    <property type="match status" value="1"/>
</dbReference>
<feature type="domain" description="DUF427" evidence="1">
    <location>
        <begin position="5"/>
        <end position="91"/>
    </location>
</feature>
<dbReference type="EMBL" id="KZ826024">
    <property type="protein sequence ID" value="PYH89555.1"/>
    <property type="molecule type" value="Genomic_DNA"/>
</dbReference>
<dbReference type="VEuPathDB" id="FungiDB:BO71DRAFT_402965"/>
<protein>
    <submittedName>
        <fullName evidence="2">DUF427 domain protein</fullName>
    </submittedName>
</protein>
<dbReference type="PANTHER" id="PTHR34310:SF5">
    <property type="entry name" value="DUF427 DOMAIN PROTEIN (AFU_ORTHOLOGUE AFUA_3G02220)"/>
    <property type="match status" value="1"/>
</dbReference>
<dbReference type="InterPro" id="IPR038694">
    <property type="entry name" value="DUF427_sf"/>
</dbReference>
<dbReference type="Gene3D" id="2.170.150.40">
    <property type="entry name" value="Domain of unknown function (DUF427)"/>
    <property type="match status" value="1"/>
</dbReference>
<keyword evidence="3" id="KW-1185">Reference proteome</keyword>